<evidence type="ECO:0000313" key="3">
    <source>
        <dbReference type="Proteomes" id="UP000017836"/>
    </source>
</evidence>
<organism evidence="2 3">
    <name type="scientific">Amborella trichopoda</name>
    <dbReference type="NCBI Taxonomy" id="13333"/>
    <lineage>
        <taxon>Eukaryota</taxon>
        <taxon>Viridiplantae</taxon>
        <taxon>Streptophyta</taxon>
        <taxon>Embryophyta</taxon>
        <taxon>Tracheophyta</taxon>
        <taxon>Spermatophyta</taxon>
        <taxon>Magnoliopsida</taxon>
        <taxon>Amborellales</taxon>
        <taxon>Amborellaceae</taxon>
        <taxon>Amborella</taxon>
    </lineage>
</organism>
<evidence type="ECO:0000313" key="2">
    <source>
        <dbReference type="EMBL" id="ERN11165.1"/>
    </source>
</evidence>
<gene>
    <name evidence="2" type="ORF">AMTR_s00024p00194130</name>
</gene>
<sequence>MTCKISSHNCSSGPGFSLLLLLWSSGKSNEFEEKSNTSVAIEELESNSLGKLPEKLLLRKRDVSSDAWARLAGISSDSALKERFEMAKMGEIFGHIGKKLSKEFVVG</sequence>
<feature type="chain" id="PRO_5004807856" evidence="1">
    <location>
        <begin position="29"/>
        <end position="107"/>
    </location>
</feature>
<accession>W1PV69</accession>
<dbReference type="EMBL" id="KI392710">
    <property type="protein sequence ID" value="ERN11165.1"/>
    <property type="molecule type" value="Genomic_DNA"/>
</dbReference>
<keyword evidence="3" id="KW-1185">Reference proteome</keyword>
<name>W1PV69_AMBTC</name>
<keyword evidence="1" id="KW-0732">Signal</keyword>
<reference evidence="3" key="1">
    <citation type="journal article" date="2013" name="Science">
        <title>The Amborella genome and the evolution of flowering plants.</title>
        <authorList>
            <consortium name="Amborella Genome Project"/>
        </authorList>
    </citation>
    <scope>NUCLEOTIDE SEQUENCE [LARGE SCALE GENOMIC DNA]</scope>
</reference>
<proteinExistence type="predicted"/>
<dbReference type="HOGENOM" id="CLU_2213449_0_0_1"/>
<protein>
    <submittedName>
        <fullName evidence="2">Uncharacterized protein</fullName>
    </submittedName>
</protein>
<dbReference type="AlphaFoldDB" id="W1PV69"/>
<dbReference type="Gramene" id="ERN11165">
    <property type="protein sequence ID" value="ERN11165"/>
    <property type="gene ID" value="AMTR_s00024p00194130"/>
</dbReference>
<evidence type="ECO:0000256" key="1">
    <source>
        <dbReference type="SAM" id="SignalP"/>
    </source>
</evidence>
<dbReference type="Proteomes" id="UP000017836">
    <property type="component" value="Unassembled WGS sequence"/>
</dbReference>
<feature type="signal peptide" evidence="1">
    <location>
        <begin position="1"/>
        <end position="28"/>
    </location>
</feature>